<dbReference type="PROSITE" id="PS50811">
    <property type="entry name" value="WRKY"/>
    <property type="match status" value="1"/>
</dbReference>
<dbReference type="AlphaFoldDB" id="A0A921QQX0"/>
<gene>
    <name evidence="10" type="ORF">BDA96_06G058000</name>
</gene>
<dbReference type="PANTHER" id="PTHR36766">
    <property type="entry name" value="PLANT BROAD-SPECTRUM MILDEW RESISTANCE PROTEIN RPW8"/>
    <property type="match status" value="1"/>
</dbReference>
<evidence type="ECO:0000256" key="1">
    <source>
        <dbReference type="ARBA" id="ARBA00004123"/>
    </source>
</evidence>
<dbReference type="InterPro" id="IPR032675">
    <property type="entry name" value="LRR_dom_sf"/>
</dbReference>
<evidence type="ECO:0000256" key="3">
    <source>
        <dbReference type="ARBA" id="ARBA00022821"/>
    </source>
</evidence>
<dbReference type="EMBL" id="CM027685">
    <property type="protein sequence ID" value="KAG0525454.1"/>
    <property type="molecule type" value="Genomic_DNA"/>
</dbReference>
<keyword evidence="5" id="KW-0238">DNA-binding</keyword>
<keyword evidence="3" id="KW-0611">Plant defense</keyword>
<dbReference type="Gene3D" id="3.80.10.10">
    <property type="entry name" value="Ribonuclease Inhibitor"/>
    <property type="match status" value="1"/>
</dbReference>
<keyword evidence="6" id="KW-0804">Transcription</keyword>
<accession>A0A921QQX0</accession>
<keyword evidence="7" id="KW-0539">Nucleus</keyword>
<dbReference type="Pfam" id="PF23559">
    <property type="entry name" value="WHD_DRP"/>
    <property type="match status" value="1"/>
</dbReference>
<dbReference type="Proteomes" id="UP000807115">
    <property type="component" value="Chromosome 6"/>
</dbReference>
<dbReference type="InterPro" id="IPR002182">
    <property type="entry name" value="NB-ARC"/>
</dbReference>
<keyword evidence="2" id="KW-0433">Leucine-rich repeat</keyword>
<dbReference type="SUPFAM" id="SSF118290">
    <property type="entry name" value="WRKY DNA-binding domain"/>
    <property type="match status" value="1"/>
</dbReference>
<reference evidence="10" key="2">
    <citation type="submission" date="2020-10" db="EMBL/GenBank/DDBJ databases">
        <authorList>
            <person name="Cooper E.A."/>
            <person name="Brenton Z.W."/>
            <person name="Flinn B.S."/>
            <person name="Jenkins J."/>
            <person name="Shu S."/>
            <person name="Flowers D."/>
            <person name="Luo F."/>
            <person name="Wang Y."/>
            <person name="Xia P."/>
            <person name="Barry K."/>
            <person name="Daum C."/>
            <person name="Lipzen A."/>
            <person name="Yoshinaga Y."/>
            <person name="Schmutz J."/>
            <person name="Saski C."/>
            <person name="Vermerris W."/>
            <person name="Kresovich S."/>
        </authorList>
    </citation>
    <scope>NUCLEOTIDE SEQUENCE</scope>
</reference>
<keyword evidence="4" id="KW-0805">Transcription regulation</keyword>
<dbReference type="InterPro" id="IPR036388">
    <property type="entry name" value="WH-like_DNA-bd_sf"/>
</dbReference>
<feature type="compositionally biased region" description="Low complexity" evidence="8">
    <location>
        <begin position="221"/>
        <end position="238"/>
    </location>
</feature>
<dbReference type="GO" id="GO:0006952">
    <property type="term" value="P:defense response"/>
    <property type="evidence" value="ECO:0007669"/>
    <property type="project" value="UniProtKB-KW"/>
</dbReference>
<dbReference type="Pfam" id="PF03106">
    <property type="entry name" value="WRKY"/>
    <property type="match status" value="1"/>
</dbReference>
<dbReference type="Gene3D" id="3.40.50.300">
    <property type="entry name" value="P-loop containing nucleotide triphosphate hydrolases"/>
    <property type="match status" value="1"/>
</dbReference>
<name>A0A921QQX0_SORBI</name>
<evidence type="ECO:0000259" key="9">
    <source>
        <dbReference type="PROSITE" id="PS50811"/>
    </source>
</evidence>
<dbReference type="Gene3D" id="2.20.25.80">
    <property type="entry name" value="WRKY domain"/>
    <property type="match status" value="1"/>
</dbReference>
<feature type="domain" description="WRKY" evidence="9">
    <location>
        <begin position="137"/>
        <end position="205"/>
    </location>
</feature>
<evidence type="ECO:0000256" key="5">
    <source>
        <dbReference type="ARBA" id="ARBA00023125"/>
    </source>
</evidence>
<dbReference type="PANTHER" id="PTHR36766:SF55">
    <property type="entry name" value="OS11G0492900 PROTEIN"/>
    <property type="match status" value="1"/>
</dbReference>
<dbReference type="PRINTS" id="PR00364">
    <property type="entry name" value="DISEASERSIST"/>
</dbReference>
<feature type="region of interest" description="Disordered" evidence="8">
    <location>
        <begin position="75"/>
        <end position="123"/>
    </location>
</feature>
<evidence type="ECO:0000256" key="2">
    <source>
        <dbReference type="ARBA" id="ARBA00022614"/>
    </source>
</evidence>
<dbReference type="GO" id="GO:0003700">
    <property type="term" value="F:DNA-binding transcription factor activity"/>
    <property type="evidence" value="ECO:0007669"/>
    <property type="project" value="InterPro"/>
</dbReference>
<dbReference type="Pfam" id="PF00931">
    <property type="entry name" value="NB-ARC"/>
    <property type="match status" value="1"/>
</dbReference>
<feature type="region of interest" description="Disordered" evidence="8">
    <location>
        <begin position="221"/>
        <end position="253"/>
    </location>
</feature>
<evidence type="ECO:0000256" key="6">
    <source>
        <dbReference type="ARBA" id="ARBA00023163"/>
    </source>
</evidence>
<dbReference type="InterPro" id="IPR003657">
    <property type="entry name" value="WRKY_dom"/>
</dbReference>
<evidence type="ECO:0000256" key="8">
    <source>
        <dbReference type="SAM" id="MobiDB-lite"/>
    </source>
</evidence>
<dbReference type="Pfam" id="PF25019">
    <property type="entry name" value="LRR_R13L1-DRL21"/>
    <property type="match status" value="1"/>
</dbReference>
<reference evidence="10" key="1">
    <citation type="journal article" date="2019" name="BMC Genomics">
        <title>A new reference genome for Sorghum bicolor reveals high levels of sequence similarity between sweet and grain genotypes: implications for the genetics of sugar metabolism.</title>
        <authorList>
            <person name="Cooper E.A."/>
            <person name="Brenton Z.W."/>
            <person name="Flinn B.S."/>
            <person name="Jenkins J."/>
            <person name="Shu S."/>
            <person name="Flowers D."/>
            <person name="Luo F."/>
            <person name="Wang Y."/>
            <person name="Xia P."/>
            <person name="Barry K."/>
            <person name="Daum C."/>
            <person name="Lipzen A."/>
            <person name="Yoshinaga Y."/>
            <person name="Schmutz J."/>
            <person name="Saski C."/>
            <person name="Vermerris W."/>
            <person name="Kresovich S."/>
        </authorList>
    </citation>
    <scope>NUCLEOTIDE SEQUENCE</scope>
</reference>
<dbReference type="GO" id="GO:0043531">
    <property type="term" value="F:ADP binding"/>
    <property type="evidence" value="ECO:0007669"/>
    <property type="project" value="InterPro"/>
</dbReference>
<sequence length="1102" mass="122411">MEGMPEEKCSLAAVAAELAQIHDMAKQLVEQVADPQQGGGDGDAAAGGGYQRVRELTSTICANVDKALHMLTSNSLDGSPAAGQPESTPSSGGHGSSRGAVLDSDQAGGGTGNAPGQGKDRKTLSKWSTQVRVSNAQDATYLDDGFIWRKYGQKDILGAKHPRGYYRCTHRHMQGCLATKQIQRTDGDPLLLDVVYIGSHTCTQPWGAAAHPNIQSMLPTTEQTTTSGSESGSVLTSEIPGSMASRKRDTGGETRLSKTMIEEPHSTPYKDVMAWFSMGKLRQKGRLSHTCMQQAGQELLGRDDIRQQVMEKILLDRNGVNNCTVICIYGWSGLGKTSLLHALYNDQQLLDAFDKRIWIQISDKIDISMLFRKIVEFAMNEHCSITNIDFLRELVVEEITDKKFLLFLDDADIVNQQFWTTLLEVLNTGAKGSVVVMATRSSTVAAVRNVATHSYSLNPLSEENNLMLLQQYAVVGTDIQSNPDLALIANRFISRFRYNLLHLKAIGGLLCHTDTFSVEKDKFEGSVMPLWICHDVLPVHLKRCLALCSLFPEGYIFGKHHMVLLWISHGCVRPVEGYELEDVGVEYFNELLCRSFFQCSPVHSDKNEMFVMHELMYKVVESVSPDKYFKSEDPVISIPENVFHCSLITSQFQTVELMHRMKQLKHLQTFMVVQPEWKPNNISLPTLNLVGLDDFFLKFTSLETLDLSHTETEELPASIAGLRNLRYLSVNSTNVRALPCELCSLSNLQTLEAKHCRFLTELPRDIKMLVKLRHLDLTKELGYVDLPHGIGELIELQTLPVFHVSGDSSCCSISELGSLHNLRGCLWLSGLESVKTGSKAKEANLKDKHCLNDLTLQWHDDGIDIEDEGEDSKDVADEQVLEGLKPHVNLQVLTIRGYEGRRFPAWMQGSSPSLPNLVTLTLDNCCNCTEFPTIVQLPSLKSLSVRKMYDVQQLSSHTDTHGNGSTAKFPSLELLNLWEMYGLEELFSKESEGDCPRLRKVCISRCPDLRRLPRARSLTELVLHCGKQLPDISELASLVSLKIEGFHGTKSFGLPAAAALRKLEIRSCKELASVDGLSAVLTTVQRLKIAGCPKLVLPGRNQ</sequence>
<organism evidence="10 11">
    <name type="scientific">Sorghum bicolor</name>
    <name type="common">Sorghum</name>
    <name type="synonym">Sorghum vulgare</name>
    <dbReference type="NCBI Taxonomy" id="4558"/>
    <lineage>
        <taxon>Eukaryota</taxon>
        <taxon>Viridiplantae</taxon>
        <taxon>Streptophyta</taxon>
        <taxon>Embryophyta</taxon>
        <taxon>Tracheophyta</taxon>
        <taxon>Spermatophyta</taxon>
        <taxon>Magnoliopsida</taxon>
        <taxon>Liliopsida</taxon>
        <taxon>Poales</taxon>
        <taxon>Poaceae</taxon>
        <taxon>PACMAD clade</taxon>
        <taxon>Panicoideae</taxon>
        <taxon>Andropogonodae</taxon>
        <taxon>Andropogoneae</taxon>
        <taxon>Sorghinae</taxon>
        <taxon>Sorghum</taxon>
    </lineage>
</organism>
<dbReference type="SMART" id="SM00774">
    <property type="entry name" value="WRKY"/>
    <property type="match status" value="1"/>
</dbReference>
<evidence type="ECO:0000256" key="4">
    <source>
        <dbReference type="ARBA" id="ARBA00023015"/>
    </source>
</evidence>
<dbReference type="InterPro" id="IPR058922">
    <property type="entry name" value="WHD_DRP"/>
</dbReference>
<dbReference type="GO" id="GO:0043565">
    <property type="term" value="F:sequence-specific DNA binding"/>
    <property type="evidence" value="ECO:0007669"/>
    <property type="project" value="InterPro"/>
</dbReference>
<dbReference type="SUPFAM" id="SSF52058">
    <property type="entry name" value="L domain-like"/>
    <property type="match status" value="1"/>
</dbReference>
<dbReference type="EMBL" id="CM027685">
    <property type="protein sequence ID" value="KAG0525455.1"/>
    <property type="molecule type" value="Genomic_DNA"/>
</dbReference>
<evidence type="ECO:0000313" key="11">
    <source>
        <dbReference type="Proteomes" id="UP000807115"/>
    </source>
</evidence>
<evidence type="ECO:0000313" key="10">
    <source>
        <dbReference type="EMBL" id="KAG0525455.1"/>
    </source>
</evidence>
<dbReference type="InterPro" id="IPR056789">
    <property type="entry name" value="LRR_R13L1-DRL21"/>
</dbReference>
<dbReference type="InterPro" id="IPR036576">
    <property type="entry name" value="WRKY_dom_sf"/>
</dbReference>
<comment type="caution">
    <text evidence="10">The sequence shown here is derived from an EMBL/GenBank/DDBJ whole genome shotgun (WGS) entry which is preliminary data.</text>
</comment>
<dbReference type="CDD" id="cd00009">
    <property type="entry name" value="AAA"/>
    <property type="match status" value="1"/>
</dbReference>
<dbReference type="GO" id="GO:0005634">
    <property type="term" value="C:nucleus"/>
    <property type="evidence" value="ECO:0007669"/>
    <property type="project" value="UniProtKB-SubCell"/>
</dbReference>
<dbReference type="SUPFAM" id="SSF52540">
    <property type="entry name" value="P-loop containing nucleoside triphosphate hydrolases"/>
    <property type="match status" value="1"/>
</dbReference>
<evidence type="ECO:0000256" key="7">
    <source>
        <dbReference type="ARBA" id="ARBA00023242"/>
    </source>
</evidence>
<dbReference type="Gene3D" id="1.10.10.10">
    <property type="entry name" value="Winged helix-like DNA-binding domain superfamily/Winged helix DNA-binding domain"/>
    <property type="match status" value="1"/>
</dbReference>
<dbReference type="InterPro" id="IPR027417">
    <property type="entry name" value="P-loop_NTPase"/>
</dbReference>
<protein>
    <recommendedName>
        <fullName evidence="9">WRKY domain-containing protein</fullName>
    </recommendedName>
</protein>
<comment type="subcellular location">
    <subcellularLocation>
        <location evidence="1">Nucleus</location>
    </subcellularLocation>
</comment>
<proteinExistence type="predicted"/>